<gene>
    <name evidence="1" type="ORF">H0A75_03360</name>
</gene>
<sequence length="146" mass="16244">MAIKEVAGNAKKTNSRKNIEAVIITLKKHYGVSASSSDYETELDMSGICWNDRSCQIYASSVQIQAIHHSVLALTSSRVTPQYYQEICSAIFISLTGANKQLIEQQIPQYFNYASKNGRARWEALGVEITISPDSRGLLGCSFYKK</sequence>
<dbReference type="EMBL" id="JACCHS010000043">
    <property type="protein sequence ID" value="NYT46807.1"/>
    <property type="molecule type" value="Genomic_DNA"/>
</dbReference>
<evidence type="ECO:0000313" key="1">
    <source>
        <dbReference type="EMBL" id="NYT46807.1"/>
    </source>
</evidence>
<name>A0A7Z0SDL0_9GAMM</name>
<dbReference type="Proteomes" id="UP000537890">
    <property type="component" value="Unassembled WGS sequence"/>
</dbReference>
<dbReference type="AlphaFoldDB" id="A0A7Z0SDL0"/>
<reference evidence="1 2" key="1">
    <citation type="submission" date="2020-05" db="EMBL/GenBank/DDBJ databases">
        <title>Horizontal transmission and recombination maintain forever young bacterial symbiont genomes.</title>
        <authorList>
            <person name="Russell S.L."/>
            <person name="Pepper-Tunick E."/>
            <person name="Svedberg J."/>
            <person name="Byrne A."/>
            <person name="Ruelas Castillo J."/>
            <person name="Vollmers C."/>
            <person name="Beinart R.A."/>
            <person name="Corbett-Detig R."/>
        </authorList>
    </citation>
    <scope>NUCLEOTIDE SEQUENCE [LARGE SCALE GENOMIC DNA]</scope>
    <source>
        <strain evidence="1">4727-3</strain>
    </source>
</reference>
<evidence type="ECO:0000313" key="2">
    <source>
        <dbReference type="Proteomes" id="UP000537890"/>
    </source>
</evidence>
<accession>A0A7Z0SDL0</accession>
<comment type="caution">
    <text evidence="1">The sequence shown here is derived from an EMBL/GenBank/DDBJ whole genome shotgun (WGS) entry which is preliminary data.</text>
</comment>
<proteinExistence type="predicted"/>
<protein>
    <submittedName>
        <fullName evidence="1">Uncharacterized protein</fullName>
    </submittedName>
</protein>
<organism evidence="1 2">
    <name type="scientific">Candidatus Methanofishera endochildressiae</name>
    <dbReference type="NCBI Taxonomy" id="2738884"/>
    <lineage>
        <taxon>Bacteria</taxon>
        <taxon>Pseudomonadati</taxon>
        <taxon>Pseudomonadota</taxon>
        <taxon>Gammaproteobacteria</taxon>
        <taxon>Candidatus Methanofishera</taxon>
    </lineage>
</organism>